<sequence length="113" mass="12509">MRADHQVAQKLHAVSGEGSERARDLADLQLLNEREDLDLEQIAATCVRLFGYRRQQAWPPPIVVGENWDTLYAEAAEGLDVLPSADEAVAWANEFVHHIAVAGEVGHRRSDAP</sequence>
<organism evidence="1 2">
    <name type="scientific">Pseudonocardia parietis</name>
    <dbReference type="NCBI Taxonomy" id="570936"/>
    <lineage>
        <taxon>Bacteria</taxon>
        <taxon>Bacillati</taxon>
        <taxon>Actinomycetota</taxon>
        <taxon>Actinomycetes</taxon>
        <taxon>Pseudonocardiales</taxon>
        <taxon>Pseudonocardiaceae</taxon>
        <taxon>Pseudonocardia</taxon>
    </lineage>
</organism>
<name>A0ABS4W427_9PSEU</name>
<dbReference type="InterPro" id="IPR014942">
    <property type="entry name" value="AbiEii"/>
</dbReference>
<comment type="caution">
    <text evidence="1">The sequence shown here is derived from an EMBL/GenBank/DDBJ whole genome shotgun (WGS) entry which is preliminary data.</text>
</comment>
<protein>
    <submittedName>
        <fullName evidence="1">Uncharacterized protein YgfB (UPF0149 family)</fullName>
    </submittedName>
</protein>
<evidence type="ECO:0000313" key="1">
    <source>
        <dbReference type="EMBL" id="MBP2370863.1"/>
    </source>
</evidence>
<dbReference type="Proteomes" id="UP001519295">
    <property type="component" value="Unassembled WGS sequence"/>
</dbReference>
<keyword evidence="2" id="KW-1185">Reference proteome</keyword>
<dbReference type="Pfam" id="PF08843">
    <property type="entry name" value="AbiEii"/>
    <property type="match status" value="1"/>
</dbReference>
<reference evidence="1 2" key="1">
    <citation type="submission" date="2021-03" db="EMBL/GenBank/DDBJ databases">
        <title>Sequencing the genomes of 1000 actinobacteria strains.</title>
        <authorList>
            <person name="Klenk H.-P."/>
        </authorList>
    </citation>
    <scope>NUCLEOTIDE SEQUENCE [LARGE SCALE GENOMIC DNA]</scope>
    <source>
        <strain evidence="1 2">DSM 45256</strain>
    </source>
</reference>
<accession>A0ABS4W427</accession>
<proteinExistence type="predicted"/>
<dbReference type="EMBL" id="JAGINU010000001">
    <property type="protein sequence ID" value="MBP2370863.1"/>
    <property type="molecule type" value="Genomic_DNA"/>
</dbReference>
<gene>
    <name evidence="1" type="ORF">JOF36_006559</name>
</gene>
<evidence type="ECO:0000313" key="2">
    <source>
        <dbReference type="Proteomes" id="UP001519295"/>
    </source>
</evidence>